<dbReference type="GO" id="GO:0005886">
    <property type="term" value="C:plasma membrane"/>
    <property type="evidence" value="ECO:0007669"/>
    <property type="project" value="TreeGrafter"/>
</dbReference>
<dbReference type="InterPro" id="IPR002110">
    <property type="entry name" value="Ankyrin_rpt"/>
</dbReference>
<dbReference type="Gene3D" id="1.25.40.20">
    <property type="entry name" value="Ankyrin repeat-containing domain"/>
    <property type="match status" value="1"/>
</dbReference>
<dbReference type="InterPro" id="IPR036770">
    <property type="entry name" value="Ankyrin_rpt-contain_sf"/>
</dbReference>
<evidence type="ECO:0000313" key="6">
    <source>
        <dbReference type="Proteomes" id="UP001322277"/>
    </source>
</evidence>
<reference evidence="6" key="1">
    <citation type="journal article" date="2023" name="bioRxiv">
        <title>Complete genome of the Medicago anthracnose fungus, Colletotrichum destructivum, reveals a mini-chromosome-like region within a core chromosome.</title>
        <authorList>
            <person name="Lapalu N."/>
            <person name="Simon A."/>
            <person name="Lu A."/>
            <person name="Plaumann P.-L."/>
            <person name="Amselem J."/>
            <person name="Pigne S."/>
            <person name="Auger A."/>
            <person name="Koch C."/>
            <person name="Dallery J.-F."/>
            <person name="O'Connell R.J."/>
        </authorList>
    </citation>
    <scope>NUCLEOTIDE SEQUENCE [LARGE SCALE GENOMIC DNA]</scope>
    <source>
        <strain evidence="6">CBS 520.97</strain>
    </source>
</reference>
<sequence>MTSTAELYSQDDVLEMDLVHLGRRKPMAEGASSQVHTIKAAFTHLSTTATDSLDREKRQIIMKRSPTPLFDPKGLPRDLVAAAGFLTELRILSHPEIRNAENIVTLLGLYWDPSDMMSHEPVFVLEYGAMTLSQFQDSNVALPFSTKLSLALDIAKGLAVLHHNGVIHGDLKPDNILMFVPSLWKAKLADFGASVFDTGQTRFLVGGTVPYAAPEWQTQAPNEMLKRTDVYSYGLVFAEIMIGFDAVARLFREPSQNRQPALLERMKADNTLHRYLFDQICIVDAENPRSHIDNLPLVMQLLELSVQKDPRDRNSSEILGALGTEQSEAQGSQPQRVSSSTLLQKVLANSISIPYSELNNIGGVVKQQVLHSLLRVAQTEADTRATTSFFELCVCYSSGFGLGPDGPDHSEASRWLISAAAAGHRWAWSICHRVSGFIPEENTRQTPMGTWLSESVTQGSRVALQCLEAIDPDEAARALALYRRTFCGNPDMLFLHIDPESAYDIQKDRRLTARGDTILHWAASVGHLNWIQTVLSYDSGKEIDLRNDQGDTALLCAMSAGHHAVVMELLRAGADASINNGINESPLHFLDNLDERQIRPVAIDLVKSRANPFAEASGYSGNACLEVKPTVPGCPLARTAAPNSYVAFEALLDAELHFPGSHDASILPRANSKFRRIVARAIQLCPVEILHVLKRRLQYFNQVDFGSIEIWDNRRRVTLPALCILGNSSAFVKSGIDWPEKFWRLVNFGGAHAARQGAILQLLCAQGVDLNFSNHGGPHNAVFLAVREGRRDALRWLLSSDTFSPDEVFGEHRPSGRGGRNEFLSFPVGFQNNDYKMDGSGRKPGVPLLRGIPFCIRNPRESGSGTQWILADAVMASIEHGHVDIFSDLLNARSSLALRYIPVSYFGVKPAPELSSLMAKFKRFARALKHGTAKRCIYQYEELNPGGFSLAWSHIFVANDVEQVAELDLPLLYMTLISYSIHHDMSFA</sequence>
<organism evidence="5 6">
    <name type="scientific">Colletotrichum destructivum</name>
    <dbReference type="NCBI Taxonomy" id="34406"/>
    <lineage>
        <taxon>Eukaryota</taxon>
        <taxon>Fungi</taxon>
        <taxon>Dikarya</taxon>
        <taxon>Ascomycota</taxon>
        <taxon>Pezizomycotina</taxon>
        <taxon>Sordariomycetes</taxon>
        <taxon>Hypocreomycetidae</taxon>
        <taxon>Glomerellales</taxon>
        <taxon>Glomerellaceae</taxon>
        <taxon>Colletotrichum</taxon>
        <taxon>Colletotrichum destructivum species complex</taxon>
    </lineage>
</organism>
<dbReference type="Pfam" id="PF12796">
    <property type="entry name" value="Ank_2"/>
    <property type="match status" value="1"/>
</dbReference>
<dbReference type="RefSeq" id="XP_062778141.1">
    <property type="nucleotide sequence ID" value="XM_062922090.1"/>
</dbReference>
<evidence type="ECO:0000256" key="1">
    <source>
        <dbReference type="ARBA" id="ARBA00022741"/>
    </source>
</evidence>
<dbReference type="SUPFAM" id="SSF56112">
    <property type="entry name" value="Protein kinase-like (PK-like)"/>
    <property type="match status" value="1"/>
</dbReference>
<keyword evidence="5" id="KW-0418">Kinase</keyword>
<proteinExistence type="predicted"/>
<dbReference type="KEGG" id="cdet:87942434"/>
<dbReference type="Pfam" id="PF00069">
    <property type="entry name" value="Pkinase"/>
    <property type="match status" value="1"/>
</dbReference>
<dbReference type="PROSITE" id="PS50088">
    <property type="entry name" value="ANK_REPEAT"/>
    <property type="match status" value="1"/>
</dbReference>
<dbReference type="InterPro" id="IPR011009">
    <property type="entry name" value="Kinase-like_dom_sf"/>
</dbReference>
<dbReference type="PANTHER" id="PTHR27001">
    <property type="entry name" value="OS01G0253100 PROTEIN"/>
    <property type="match status" value="1"/>
</dbReference>
<feature type="domain" description="Protein kinase" evidence="4">
    <location>
        <begin position="21"/>
        <end position="329"/>
    </location>
</feature>
<dbReference type="SMART" id="SM00248">
    <property type="entry name" value="ANK"/>
    <property type="match status" value="4"/>
</dbReference>
<evidence type="ECO:0000256" key="3">
    <source>
        <dbReference type="PROSITE-ProRule" id="PRU00023"/>
    </source>
</evidence>
<dbReference type="GeneID" id="87942434"/>
<keyword evidence="3" id="KW-0040">ANK repeat</keyword>
<dbReference type="EMBL" id="CP137308">
    <property type="protein sequence ID" value="WQF80917.1"/>
    <property type="molecule type" value="Genomic_DNA"/>
</dbReference>
<dbReference type="SMART" id="SM00220">
    <property type="entry name" value="S_TKc"/>
    <property type="match status" value="1"/>
</dbReference>
<evidence type="ECO:0000313" key="5">
    <source>
        <dbReference type="EMBL" id="WQF80917.1"/>
    </source>
</evidence>
<dbReference type="GO" id="GO:0005524">
    <property type="term" value="F:ATP binding"/>
    <property type="evidence" value="ECO:0007669"/>
    <property type="project" value="UniProtKB-KW"/>
</dbReference>
<name>A0AAX4IC42_9PEZI</name>
<keyword evidence="5" id="KW-0808">Transferase</keyword>
<dbReference type="PANTHER" id="PTHR27001:SF931">
    <property type="entry name" value="OS11G0664100 PROTEIN"/>
    <property type="match status" value="1"/>
</dbReference>
<dbReference type="InterPro" id="IPR000719">
    <property type="entry name" value="Prot_kinase_dom"/>
</dbReference>
<dbReference type="PROSITE" id="PS50297">
    <property type="entry name" value="ANK_REP_REGION"/>
    <property type="match status" value="1"/>
</dbReference>
<dbReference type="Gene3D" id="1.10.510.10">
    <property type="entry name" value="Transferase(Phosphotransferase) domain 1"/>
    <property type="match status" value="1"/>
</dbReference>
<dbReference type="SUPFAM" id="SSF48403">
    <property type="entry name" value="Ankyrin repeat"/>
    <property type="match status" value="1"/>
</dbReference>
<dbReference type="PROSITE" id="PS50011">
    <property type="entry name" value="PROTEIN_KINASE_DOM"/>
    <property type="match status" value="1"/>
</dbReference>
<gene>
    <name evidence="5" type="ORF">CDEST_05931</name>
</gene>
<evidence type="ECO:0000256" key="2">
    <source>
        <dbReference type="ARBA" id="ARBA00022840"/>
    </source>
</evidence>
<accession>A0AAX4IC42</accession>
<evidence type="ECO:0000259" key="4">
    <source>
        <dbReference type="PROSITE" id="PS50011"/>
    </source>
</evidence>
<protein>
    <submittedName>
        <fullName evidence="5">Serine/threonine-protein kinase, active</fullName>
    </submittedName>
</protein>
<keyword evidence="6" id="KW-1185">Reference proteome</keyword>
<dbReference type="InterPro" id="IPR008271">
    <property type="entry name" value="Ser/Thr_kinase_AS"/>
</dbReference>
<dbReference type="PROSITE" id="PS00108">
    <property type="entry name" value="PROTEIN_KINASE_ST"/>
    <property type="match status" value="1"/>
</dbReference>
<keyword evidence="2" id="KW-0067">ATP-binding</keyword>
<keyword evidence="1" id="KW-0547">Nucleotide-binding</keyword>
<dbReference type="AlphaFoldDB" id="A0AAX4IC42"/>
<dbReference type="Proteomes" id="UP001322277">
    <property type="component" value="Chromosome 4"/>
</dbReference>
<dbReference type="GO" id="GO:0004672">
    <property type="term" value="F:protein kinase activity"/>
    <property type="evidence" value="ECO:0007669"/>
    <property type="project" value="InterPro"/>
</dbReference>
<feature type="repeat" description="ANK" evidence="3">
    <location>
        <begin position="549"/>
        <end position="581"/>
    </location>
</feature>